<proteinExistence type="predicted"/>
<gene>
    <name evidence="3" type="ORF">F8M49_26965</name>
</gene>
<dbReference type="SUPFAM" id="SSF50969">
    <property type="entry name" value="YVTN repeat-like/Quinoprotein amine dehydrogenase"/>
    <property type="match status" value="1"/>
</dbReference>
<feature type="chain" id="PRO_5045371915" description="Secreted protein" evidence="2">
    <location>
        <begin position="23"/>
        <end position="407"/>
    </location>
</feature>
<dbReference type="PROSITE" id="PS51257">
    <property type="entry name" value="PROKAR_LIPOPROTEIN"/>
    <property type="match status" value="1"/>
</dbReference>
<name>A0ABU3WVV3_9NOCA</name>
<evidence type="ECO:0000256" key="1">
    <source>
        <dbReference type="SAM" id="MobiDB-lite"/>
    </source>
</evidence>
<evidence type="ECO:0000313" key="4">
    <source>
        <dbReference type="Proteomes" id="UP001275440"/>
    </source>
</evidence>
<feature type="signal peptide" evidence="2">
    <location>
        <begin position="1"/>
        <end position="22"/>
    </location>
</feature>
<dbReference type="NCBIfam" id="NF038015">
    <property type="entry name" value="AztD"/>
    <property type="match status" value="1"/>
</dbReference>
<protein>
    <recommendedName>
        <fullName evidence="5">Secreted protein</fullName>
    </recommendedName>
</protein>
<evidence type="ECO:0000313" key="3">
    <source>
        <dbReference type="EMBL" id="MDV2478136.1"/>
    </source>
</evidence>
<reference evidence="3 4" key="1">
    <citation type="submission" date="2019-10" db="EMBL/GenBank/DDBJ databases">
        <title>Draft Genome Assembly of Rhodococcus zopfii DSM44189.</title>
        <authorList>
            <person name="Sutton J.M."/>
            <person name="Akob D.M."/>
            <person name="Bushman T.J."/>
        </authorList>
    </citation>
    <scope>NUCLEOTIDE SEQUENCE [LARGE SCALE GENOMIC DNA]</scope>
    <source>
        <strain evidence="3 4">DSM 44189</strain>
    </source>
</reference>
<keyword evidence="4" id="KW-1185">Reference proteome</keyword>
<accession>A0ABU3WVV3</accession>
<dbReference type="Gene3D" id="2.130.10.10">
    <property type="entry name" value="YVTN repeat-like/Quinoprotein amine dehydrogenase"/>
    <property type="match status" value="2"/>
</dbReference>
<comment type="caution">
    <text evidence="3">The sequence shown here is derived from an EMBL/GenBank/DDBJ whole genome shotgun (WGS) entry which is preliminary data.</text>
</comment>
<keyword evidence="2" id="KW-0732">Signal</keyword>
<evidence type="ECO:0000256" key="2">
    <source>
        <dbReference type="SAM" id="SignalP"/>
    </source>
</evidence>
<dbReference type="InterPro" id="IPR015943">
    <property type="entry name" value="WD40/YVTN_repeat-like_dom_sf"/>
</dbReference>
<feature type="region of interest" description="Disordered" evidence="1">
    <location>
        <begin position="27"/>
        <end position="46"/>
    </location>
</feature>
<dbReference type="InterPro" id="IPR047697">
    <property type="entry name" value="AztD-like"/>
</dbReference>
<dbReference type="RefSeq" id="WP_371305623.1">
    <property type="nucleotide sequence ID" value="NZ_JAWKJJ010000001.1"/>
</dbReference>
<evidence type="ECO:0008006" key="5">
    <source>
        <dbReference type="Google" id="ProtNLM"/>
    </source>
</evidence>
<dbReference type="EMBL" id="WBMO01000005">
    <property type="protein sequence ID" value="MDV2478136.1"/>
    <property type="molecule type" value="Genomic_DNA"/>
</dbReference>
<dbReference type="Proteomes" id="UP001275440">
    <property type="component" value="Unassembled WGS sequence"/>
</dbReference>
<organism evidence="3 4">
    <name type="scientific">Rhodococcus zopfii</name>
    <dbReference type="NCBI Taxonomy" id="43772"/>
    <lineage>
        <taxon>Bacteria</taxon>
        <taxon>Bacillati</taxon>
        <taxon>Actinomycetota</taxon>
        <taxon>Actinomycetes</taxon>
        <taxon>Mycobacteriales</taxon>
        <taxon>Nocardiaceae</taxon>
        <taxon>Rhodococcus</taxon>
    </lineage>
</organism>
<dbReference type="InterPro" id="IPR011044">
    <property type="entry name" value="Quino_amine_DH_bsu"/>
</dbReference>
<sequence length="407" mass="42066">MKTLLRPGVAALSAGLAVTLLAGCSSTDTDTDTGSTAPAGTPAETASAQPRLALTYDGGVLVVDATSLDVVADLPLDGFNRLSPAGDGRHVFVTTAGGFRALDTGSWSEPHGDHAHHYAGDPRWSGTDFEATKPGHVVAHAGRTALFDDGTGRIELFDPAGLADGAPEVETVTLPDAHHGVAVPLSNGGLLITLGNSDSRNGIAVLDAAGTETVRNEQCPGVHGEATARDETIVVGCEDGMLVYRGGTITKVTAPDPYARLGNQAGSEDSEVVLGDYKTDPDAELERPERIALVNTATSGLRLVDLGTSYTFRSLGRGPDGEALVLGTDGNLHVVDEHTGEVIRKIAVVDPWTEPDEWQQPRPALKVLGGTVFVTDPADDELHAVDLATGAITTGALPQTPNEISGT</sequence>